<evidence type="ECO:0000313" key="2">
    <source>
        <dbReference type="Proteomes" id="UP000192569"/>
    </source>
</evidence>
<gene>
    <name evidence="1" type="ORF">SAMN00808754_2058</name>
</gene>
<protein>
    <submittedName>
        <fullName evidence="1">Uncharacterized protein</fullName>
    </submittedName>
</protein>
<dbReference type="STRING" id="698762.SAMN00808754_2058"/>
<evidence type="ECO:0000313" key="1">
    <source>
        <dbReference type="EMBL" id="SMB97984.1"/>
    </source>
</evidence>
<dbReference type="RefSeq" id="WP_084665633.1">
    <property type="nucleotide sequence ID" value="NZ_LT838272.1"/>
</dbReference>
<accession>A0A1W1VYR3</accession>
<dbReference type="EMBL" id="LT838272">
    <property type="protein sequence ID" value="SMB97984.1"/>
    <property type="molecule type" value="Genomic_DNA"/>
</dbReference>
<keyword evidence="2" id="KW-1185">Reference proteome</keyword>
<dbReference type="AlphaFoldDB" id="A0A1W1VYR3"/>
<sequence length="62" mass="7228">MNGIITVAEYVEWKQPEVAARLRQWIERAKILALPFRQWKTIMEERPLPGRAGLLPGEREAI</sequence>
<organism evidence="1 2">
    <name type="scientific">Thermanaeromonas toyohensis ToBE</name>
    <dbReference type="NCBI Taxonomy" id="698762"/>
    <lineage>
        <taxon>Bacteria</taxon>
        <taxon>Bacillati</taxon>
        <taxon>Bacillota</taxon>
        <taxon>Clostridia</taxon>
        <taxon>Neomoorellales</taxon>
        <taxon>Neomoorellaceae</taxon>
        <taxon>Thermanaeromonas</taxon>
    </lineage>
</organism>
<reference evidence="1 2" key="1">
    <citation type="submission" date="2017-04" db="EMBL/GenBank/DDBJ databases">
        <authorList>
            <person name="Afonso C.L."/>
            <person name="Miller P.J."/>
            <person name="Scott M.A."/>
            <person name="Spackman E."/>
            <person name="Goraichik I."/>
            <person name="Dimitrov K.M."/>
            <person name="Suarez D.L."/>
            <person name="Swayne D.E."/>
        </authorList>
    </citation>
    <scope>NUCLEOTIDE SEQUENCE [LARGE SCALE GENOMIC DNA]</scope>
    <source>
        <strain evidence="1 2">ToBE</strain>
    </source>
</reference>
<dbReference type="Proteomes" id="UP000192569">
    <property type="component" value="Chromosome I"/>
</dbReference>
<name>A0A1W1VYR3_9FIRM</name>
<proteinExistence type="predicted"/>